<gene>
    <name evidence="2" type="ORF">E2C01_004076</name>
</gene>
<comment type="caution">
    <text evidence="2">The sequence shown here is derived from an EMBL/GenBank/DDBJ whole genome shotgun (WGS) entry which is preliminary data.</text>
</comment>
<organism evidence="2 3">
    <name type="scientific">Portunus trituberculatus</name>
    <name type="common">Swimming crab</name>
    <name type="synonym">Neptunus trituberculatus</name>
    <dbReference type="NCBI Taxonomy" id="210409"/>
    <lineage>
        <taxon>Eukaryota</taxon>
        <taxon>Metazoa</taxon>
        <taxon>Ecdysozoa</taxon>
        <taxon>Arthropoda</taxon>
        <taxon>Crustacea</taxon>
        <taxon>Multicrustacea</taxon>
        <taxon>Malacostraca</taxon>
        <taxon>Eumalacostraca</taxon>
        <taxon>Eucarida</taxon>
        <taxon>Decapoda</taxon>
        <taxon>Pleocyemata</taxon>
        <taxon>Brachyura</taxon>
        <taxon>Eubrachyura</taxon>
        <taxon>Portunoidea</taxon>
        <taxon>Portunidae</taxon>
        <taxon>Portuninae</taxon>
        <taxon>Portunus</taxon>
    </lineage>
</organism>
<proteinExistence type="predicted"/>
<protein>
    <submittedName>
        <fullName evidence="2">Uncharacterized protein</fullName>
    </submittedName>
</protein>
<evidence type="ECO:0000313" key="3">
    <source>
        <dbReference type="Proteomes" id="UP000324222"/>
    </source>
</evidence>
<evidence type="ECO:0000313" key="2">
    <source>
        <dbReference type="EMBL" id="MPC11412.1"/>
    </source>
</evidence>
<name>A0A5B7CNX9_PORTR</name>
<feature type="compositionally biased region" description="Pro residues" evidence="1">
    <location>
        <begin position="100"/>
        <end position="109"/>
    </location>
</feature>
<dbReference type="EMBL" id="VSRR010000162">
    <property type="protein sequence ID" value="MPC11412.1"/>
    <property type="molecule type" value="Genomic_DNA"/>
</dbReference>
<dbReference type="Proteomes" id="UP000324222">
    <property type="component" value="Unassembled WGS sequence"/>
</dbReference>
<evidence type="ECO:0000256" key="1">
    <source>
        <dbReference type="SAM" id="MobiDB-lite"/>
    </source>
</evidence>
<dbReference type="AlphaFoldDB" id="A0A5B7CNX9"/>
<feature type="region of interest" description="Disordered" evidence="1">
    <location>
        <begin position="26"/>
        <end position="145"/>
    </location>
</feature>
<keyword evidence="3" id="KW-1185">Reference proteome</keyword>
<reference evidence="2 3" key="1">
    <citation type="submission" date="2019-05" db="EMBL/GenBank/DDBJ databases">
        <title>Another draft genome of Portunus trituberculatus and its Hox gene families provides insights of decapod evolution.</title>
        <authorList>
            <person name="Jeong J.-H."/>
            <person name="Song I."/>
            <person name="Kim S."/>
            <person name="Choi T."/>
            <person name="Kim D."/>
            <person name="Ryu S."/>
            <person name="Kim W."/>
        </authorList>
    </citation>
    <scope>NUCLEOTIDE SEQUENCE [LARGE SCALE GENOMIC DNA]</scope>
    <source>
        <tissue evidence="2">Muscle</tissue>
    </source>
</reference>
<feature type="compositionally biased region" description="Acidic residues" evidence="1">
    <location>
        <begin position="127"/>
        <end position="138"/>
    </location>
</feature>
<accession>A0A5B7CNX9</accession>
<sequence>MWAFNGNLCAKGDTFLWYLLSQSPPASKSLPRVRKPNLHSDRGQDSNPCAWRPLGPQTQGLSARPPLRRARPAPRDWLPTPHHTPLHYAPPHPTALILSPPRPARPAPSRPAKRKQYSRILPAREHEEEEEEEEEEEGVEGHMYD</sequence>